<keyword evidence="4" id="KW-1003">Cell membrane</keyword>
<dbReference type="Pfam" id="PF07690">
    <property type="entry name" value="MFS_1"/>
    <property type="match status" value="1"/>
</dbReference>
<evidence type="ECO:0000256" key="5">
    <source>
        <dbReference type="ARBA" id="ARBA00022692"/>
    </source>
</evidence>
<dbReference type="InterPro" id="IPR036259">
    <property type="entry name" value="MFS_trans_sf"/>
</dbReference>
<dbReference type="NCBIfam" id="TIGR00711">
    <property type="entry name" value="efflux_EmrB"/>
    <property type="match status" value="1"/>
</dbReference>
<evidence type="ECO:0000256" key="4">
    <source>
        <dbReference type="ARBA" id="ARBA00022475"/>
    </source>
</evidence>
<dbReference type="AlphaFoldDB" id="A0A9E6Y2D3"/>
<dbReference type="CDD" id="cd17321">
    <property type="entry name" value="MFS_MMR_MDR_like"/>
    <property type="match status" value="1"/>
</dbReference>
<protein>
    <submittedName>
        <fullName evidence="10">Multidrug resistance protein Stp</fullName>
    </submittedName>
</protein>
<accession>A0A9E6Y2D3</accession>
<reference evidence="10" key="1">
    <citation type="journal article" date="2022" name="Int. J. Syst. Evol. Microbiol.">
        <title>Pseudomonas aegrilactucae sp. nov. and Pseudomonas morbosilactucae sp. nov., pathogens causing bacterial rot of lettuce in Japan.</title>
        <authorList>
            <person name="Sawada H."/>
            <person name="Fujikawa T."/>
            <person name="Satou M."/>
        </authorList>
    </citation>
    <scope>NUCLEOTIDE SEQUENCE</scope>
    <source>
        <strain evidence="10">0166_1</strain>
    </source>
</reference>
<feature type="transmembrane region" description="Helical" evidence="8">
    <location>
        <begin position="105"/>
        <end position="127"/>
    </location>
</feature>
<dbReference type="GO" id="GO:0005886">
    <property type="term" value="C:plasma membrane"/>
    <property type="evidence" value="ECO:0007669"/>
    <property type="project" value="UniProtKB-SubCell"/>
</dbReference>
<dbReference type="PANTHER" id="PTHR42718">
    <property type="entry name" value="MAJOR FACILITATOR SUPERFAMILY MULTIDRUG TRANSPORTER MFSC"/>
    <property type="match status" value="1"/>
</dbReference>
<feature type="transmembrane region" description="Helical" evidence="8">
    <location>
        <begin position="226"/>
        <end position="248"/>
    </location>
</feature>
<proteinExistence type="inferred from homology"/>
<feature type="transmembrane region" description="Helical" evidence="8">
    <location>
        <begin position="268"/>
        <end position="288"/>
    </location>
</feature>
<keyword evidence="3" id="KW-0813">Transport</keyword>
<evidence type="ECO:0000256" key="8">
    <source>
        <dbReference type="SAM" id="Phobius"/>
    </source>
</evidence>
<evidence type="ECO:0000259" key="9">
    <source>
        <dbReference type="PROSITE" id="PS50850"/>
    </source>
</evidence>
<dbReference type="Proteomes" id="UP001162834">
    <property type="component" value="Chromosome"/>
</dbReference>
<evidence type="ECO:0000256" key="3">
    <source>
        <dbReference type="ARBA" id="ARBA00022448"/>
    </source>
</evidence>
<keyword evidence="5 8" id="KW-0812">Transmembrane</keyword>
<keyword evidence="11" id="KW-1185">Reference proteome</keyword>
<dbReference type="PANTHER" id="PTHR42718:SF9">
    <property type="entry name" value="MAJOR FACILITATOR SUPERFAMILY MULTIDRUG TRANSPORTER MFSC"/>
    <property type="match status" value="1"/>
</dbReference>
<dbReference type="GO" id="GO:0022857">
    <property type="term" value="F:transmembrane transporter activity"/>
    <property type="evidence" value="ECO:0007669"/>
    <property type="project" value="InterPro"/>
</dbReference>
<feature type="transmembrane region" description="Helical" evidence="8">
    <location>
        <begin position="170"/>
        <end position="190"/>
    </location>
</feature>
<feature type="transmembrane region" description="Helical" evidence="8">
    <location>
        <begin position="437"/>
        <end position="456"/>
    </location>
</feature>
<dbReference type="PRINTS" id="PR01036">
    <property type="entry name" value="TCRTETB"/>
</dbReference>
<feature type="transmembrane region" description="Helical" evidence="8">
    <location>
        <begin position="202"/>
        <end position="220"/>
    </location>
</feature>
<evidence type="ECO:0000256" key="2">
    <source>
        <dbReference type="ARBA" id="ARBA00008537"/>
    </source>
</evidence>
<feature type="transmembrane region" description="Helical" evidence="8">
    <location>
        <begin position="139"/>
        <end position="158"/>
    </location>
</feature>
<dbReference type="InterPro" id="IPR004638">
    <property type="entry name" value="EmrB-like"/>
</dbReference>
<comment type="similarity">
    <text evidence="2">Belongs to the major facilitator superfamily. EmrB family.</text>
</comment>
<gene>
    <name evidence="10" type="primary">stp_10</name>
    <name evidence="10" type="ORF">DSM104329_05366</name>
</gene>
<dbReference type="Gene3D" id="1.20.1250.20">
    <property type="entry name" value="MFS general substrate transporter like domains"/>
    <property type="match status" value="1"/>
</dbReference>
<dbReference type="KEGG" id="sbae:DSM104329_05366"/>
<evidence type="ECO:0000256" key="6">
    <source>
        <dbReference type="ARBA" id="ARBA00022989"/>
    </source>
</evidence>
<dbReference type="PROSITE" id="PS50850">
    <property type="entry name" value="MFS"/>
    <property type="match status" value="1"/>
</dbReference>
<evidence type="ECO:0000256" key="1">
    <source>
        <dbReference type="ARBA" id="ARBA00004651"/>
    </source>
</evidence>
<feature type="transmembrane region" description="Helical" evidence="8">
    <location>
        <begin position="12"/>
        <end position="36"/>
    </location>
</feature>
<evidence type="ECO:0000313" key="10">
    <source>
        <dbReference type="EMBL" id="UGS38934.1"/>
    </source>
</evidence>
<dbReference type="EMBL" id="CP087164">
    <property type="protein sequence ID" value="UGS38934.1"/>
    <property type="molecule type" value="Genomic_DNA"/>
</dbReference>
<evidence type="ECO:0000313" key="11">
    <source>
        <dbReference type="Proteomes" id="UP001162834"/>
    </source>
</evidence>
<feature type="transmembrane region" description="Helical" evidence="8">
    <location>
        <begin position="333"/>
        <end position="352"/>
    </location>
</feature>
<keyword evidence="6 8" id="KW-1133">Transmembrane helix</keyword>
<dbReference type="SUPFAM" id="SSF103473">
    <property type="entry name" value="MFS general substrate transporter"/>
    <property type="match status" value="1"/>
</dbReference>
<feature type="transmembrane region" description="Helical" evidence="8">
    <location>
        <begin position="409"/>
        <end position="431"/>
    </location>
</feature>
<feature type="transmembrane region" description="Helical" evidence="8">
    <location>
        <begin position="300"/>
        <end position="321"/>
    </location>
</feature>
<keyword evidence="7 8" id="KW-0472">Membrane</keyword>
<dbReference type="Gene3D" id="1.20.1720.10">
    <property type="entry name" value="Multidrug resistance protein D"/>
    <property type="match status" value="1"/>
</dbReference>
<feature type="domain" description="Major facilitator superfamily (MFS) profile" evidence="9">
    <location>
        <begin position="14"/>
        <end position="460"/>
    </location>
</feature>
<organism evidence="10 11">
    <name type="scientific">Capillimicrobium parvum</name>
    <dbReference type="NCBI Taxonomy" id="2884022"/>
    <lineage>
        <taxon>Bacteria</taxon>
        <taxon>Bacillati</taxon>
        <taxon>Actinomycetota</taxon>
        <taxon>Thermoleophilia</taxon>
        <taxon>Solirubrobacterales</taxon>
        <taxon>Capillimicrobiaceae</taxon>
        <taxon>Capillimicrobium</taxon>
    </lineage>
</organism>
<dbReference type="RefSeq" id="WP_259312945.1">
    <property type="nucleotide sequence ID" value="NZ_CP087164.1"/>
</dbReference>
<dbReference type="InterPro" id="IPR011701">
    <property type="entry name" value="MFS"/>
</dbReference>
<sequence length="478" mass="49223">MAVSALSRNRRIAILLICSMSLFIVGLDVTAVNVALPTIQGELHAGISGLQWTVGAYTVVMASLLLFSGSMADRVGRRRTFVTGLTVFSVASLLCSLAPSVELLVAARVLQAVGGSMLNPVAMSIITNTFTQPRERAQAVGVWGAIFGISMALGPIVGGTLVSSVGWRSIFWINIPVGLAAIALTLRFIPESKAPTARRFDPVGQALVIVLLGALTFGIIEAPVRGWSAPAILAAFSASAAALVALLVHEPRRDQPLIDLRFFRSIPFTSSIVISLAAFAAFGGFLFLNTLYLQEVRGLSPLQAGLAILPMAVMTVVLSPLSGRMVGRRGPRLPLAISGVLSVTACAMLIGIGPATPLAWLLVAYAIFGAGFGLVNAPITNAAVSGMPRAQAGVASAIATTSRQLGQTLGVAVVGAIVTSHLGESAGASLASAGHPAWWTLTASGVVVLALGLVATTGRARTSARRTAARLNPEALAA</sequence>
<name>A0A9E6Y2D3_9ACTN</name>
<evidence type="ECO:0000256" key="7">
    <source>
        <dbReference type="ARBA" id="ARBA00023136"/>
    </source>
</evidence>
<feature type="transmembrane region" description="Helical" evidence="8">
    <location>
        <begin position="80"/>
        <end position="99"/>
    </location>
</feature>
<comment type="subcellular location">
    <subcellularLocation>
        <location evidence="1">Cell membrane</location>
        <topology evidence="1">Multi-pass membrane protein</topology>
    </subcellularLocation>
</comment>
<dbReference type="InterPro" id="IPR020846">
    <property type="entry name" value="MFS_dom"/>
</dbReference>
<feature type="transmembrane region" description="Helical" evidence="8">
    <location>
        <begin position="358"/>
        <end position="379"/>
    </location>
</feature>
<feature type="transmembrane region" description="Helical" evidence="8">
    <location>
        <begin position="48"/>
        <end position="68"/>
    </location>
</feature>